<dbReference type="PROSITE" id="PS00122">
    <property type="entry name" value="CARBOXYLESTERASE_B_1"/>
    <property type="match status" value="1"/>
</dbReference>
<dbReference type="PANTHER" id="PTHR43142:SF1">
    <property type="entry name" value="CARBOXYLIC ESTER HYDROLASE"/>
    <property type="match status" value="1"/>
</dbReference>
<keyword evidence="8" id="KW-1185">Reference proteome</keyword>
<evidence type="ECO:0000256" key="1">
    <source>
        <dbReference type="ARBA" id="ARBA00005964"/>
    </source>
</evidence>
<dbReference type="SUPFAM" id="SSF53474">
    <property type="entry name" value="alpha/beta-Hydrolases"/>
    <property type="match status" value="1"/>
</dbReference>
<dbReference type="Gene3D" id="3.40.50.1820">
    <property type="entry name" value="alpha/beta hydrolase"/>
    <property type="match status" value="1"/>
</dbReference>
<dbReference type="InterPro" id="IPR019826">
    <property type="entry name" value="Carboxylesterase_B_AS"/>
</dbReference>
<dbReference type="EMBL" id="LNIX01000007">
    <property type="protein sequence ID" value="OXA51669.1"/>
    <property type="molecule type" value="Genomic_DNA"/>
</dbReference>
<reference evidence="7 8" key="1">
    <citation type="submission" date="2015-12" db="EMBL/GenBank/DDBJ databases">
        <title>The genome of Folsomia candida.</title>
        <authorList>
            <person name="Faddeeva A."/>
            <person name="Derks M.F."/>
            <person name="Anvar Y."/>
            <person name="Smit S."/>
            <person name="Van Straalen N."/>
            <person name="Roelofs D."/>
        </authorList>
    </citation>
    <scope>NUCLEOTIDE SEQUENCE [LARGE SCALE GENOMIC DNA]</scope>
    <source>
        <strain evidence="7 8">VU population</strain>
        <tissue evidence="7">Whole body</tissue>
    </source>
</reference>
<evidence type="ECO:0000313" key="7">
    <source>
        <dbReference type="EMBL" id="OXA51669.1"/>
    </source>
</evidence>
<evidence type="ECO:0000256" key="2">
    <source>
        <dbReference type="ARBA" id="ARBA00022487"/>
    </source>
</evidence>
<evidence type="ECO:0000313" key="8">
    <source>
        <dbReference type="Proteomes" id="UP000198287"/>
    </source>
</evidence>
<evidence type="ECO:0000256" key="5">
    <source>
        <dbReference type="RuleBase" id="RU361235"/>
    </source>
</evidence>
<proteinExistence type="inferred from homology"/>
<protein>
    <recommendedName>
        <fullName evidence="5">Carboxylic ester hydrolase</fullName>
        <ecNumber evidence="5">3.1.1.-</ecNumber>
    </recommendedName>
</protein>
<keyword evidence="5" id="KW-0732">Signal</keyword>
<comment type="caution">
    <text evidence="7">The sequence shown here is derived from an EMBL/GenBank/DDBJ whole genome shotgun (WGS) entry which is preliminary data.</text>
</comment>
<dbReference type="PANTHER" id="PTHR43142">
    <property type="entry name" value="CARBOXYLIC ESTER HYDROLASE"/>
    <property type="match status" value="1"/>
</dbReference>
<name>A0A226E2L5_FOLCA</name>
<dbReference type="GO" id="GO:0052689">
    <property type="term" value="F:carboxylic ester hydrolase activity"/>
    <property type="evidence" value="ECO:0007669"/>
    <property type="project" value="UniProtKB-KW"/>
</dbReference>
<evidence type="ECO:0000259" key="6">
    <source>
        <dbReference type="Pfam" id="PF00135"/>
    </source>
</evidence>
<gene>
    <name evidence="7" type="ORF">Fcan01_13779</name>
</gene>
<dbReference type="OrthoDB" id="6846267at2759"/>
<keyword evidence="4" id="KW-0325">Glycoprotein</keyword>
<feature type="domain" description="Carboxylesterase type B" evidence="6">
    <location>
        <begin position="52"/>
        <end position="575"/>
    </location>
</feature>
<dbReference type="InterPro" id="IPR002018">
    <property type="entry name" value="CarbesteraseB"/>
</dbReference>
<evidence type="ECO:0000256" key="3">
    <source>
        <dbReference type="ARBA" id="ARBA00022801"/>
    </source>
</evidence>
<feature type="signal peptide" evidence="5">
    <location>
        <begin position="1"/>
        <end position="23"/>
    </location>
</feature>
<dbReference type="InterPro" id="IPR029058">
    <property type="entry name" value="AB_hydrolase_fold"/>
</dbReference>
<evidence type="ECO:0000256" key="4">
    <source>
        <dbReference type="ARBA" id="ARBA00023180"/>
    </source>
</evidence>
<comment type="similarity">
    <text evidence="1 5">Belongs to the type-B carboxylesterase/lipase family.</text>
</comment>
<dbReference type="EC" id="3.1.1.-" evidence="5"/>
<feature type="chain" id="PRO_5011835470" description="Carboxylic ester hydrolase" evidence="5">
    <location>
        <begin position="24"/>
        <end position="604"/>
    </location>
</feature>
<organism evidence="7 8">
    <name type="scientific">Folsomia candida</name>
    <name type="common">Springtail</name>
    <dbReference type="NCBI Taxonomy" id="158441"/>
    <lineage>
        <taxon>Eukaryota</taxon>
        <taxon>Metazoa</taxon>
        <taxon>Ecdysozoa</taxon>
        <taxon>Arthropoda</taxon>
        <taxon>Hexapoda</taxon>
        <taxon>Collembola</taxon>
        <taxon>Entomobryomorpha</taxon>
        <taxon>Isotomoidea</taxon>
        <taxon>Isotomidae</taxon>
        <taxon>Proisotominae</taxon>
        <taxon>Folsomia</taxon>
    </lineage>
</organism>
<dbReference type="Proteomes" id="UP000198287">
    <property type="component" value="Unassembled WGS sequence"/>
</dbReference>
<keyword evidence="3 5" id="KW-0378">Hydrolase</keyword>
<dbReference type="OMA" id="NESEILW"/>
<sequence length="604" mass="67062">MVLVSVFFMNLLCAMVPCDPANSLPEIDGVRVSGMSGFRGKRLISGGGEDYPVVESRNGAVKGFPMMVMSGRRIFAFEGIPYASAARFQDPVPAKNWTGIRKAFSPGSYCLQIHPGKMLRVFGSENCLTINVYSPKIPASEQAKKLPVIVFIHGGSFTFGSGTEFGPSYLLEKDVIFVSFNYRVGVLGFMSTGDNNSPGNYGLKDQGLALKWVSENIENFGGDKDRVTLMGQSAGSVSVHLHMLNPTSQKYFHRAVLLSGTAHNHWGLQNSTRVLKLTRALAKWVNCGTASNQEIVSCFRKIDPNWLVAAQMNLFDWIPFPAVLFAPVIEHAESPSPFIAESPSVISQSGREAKIPAIFQMTSQEGLMLNYALNGMMKIGGFRNAVKKYLSNYLDYDYVTNDNLNLQGNITDRILNYYNVTNPRNAPLSAYGEMGTDRMFSVGISKGIKLHARIAPTYASLFSFFGKYNQGKFLGVPQNELGVAHTEDLYYYFNASIYLPGFKQHDKEAELSKIMVNLLINFASMGEPLYTDKKSGKDHRIWDAVSPTDEVMQLLQLDRDVLMVDDPFAERKRFWDSLHLKDTIPLVDFSPLLNETGTDSSNDI</sequence>
<keyword evidence="2" id="KW-0719">Serine esterase</keyword>
<dbReference type="AlphaFoldDB" id="A0A226E2L5"/>
<dbReference type="Pfam" id="PF00135">
    <property type="entry name" value="COesterase"/>
    <property type="match status" value="1"/>
</dbReference>
<accession>A0A226E2L5</accession>